<evidence type="ECO:0000256" key="1">
    <source>
        <dbReference type="ARBA" id="ARBA00004141"/>
    </source>
</evidence>
<dbReference type="AlphaFoldDB" id="A0A9P6GS39"/>
<name>A0A9P6GS39_9PLEO</name>
<reference evidence="7" key="1">
    <citation type="journal article" date="2020" name="Mol. Plant Microbe Interact.">
        <title>Genome Sequence of the Biocontrol Agent Coniothyrium minitans strain Conio (IMI 134523).</title>
        <authorList>
            <person name="Patel D."/>
            <person name="Shittu T.A."/>
            <person name="Baroncelli R."/>
            <person name="Muthumeenakshi S."/>
            <person name="Osborne T.H."/>
            <person name="Janganan T.K."/>
            <person name="Sreenivasaprasad S."/>
        </authorList>
    </citation>
    <scope>NUCLEOTIDE SEQUENCE</scope>
    <source>
        <strain evidence="7">Conio</strain>
    </source>
</reference>
<proteinExistence type="predicted"/>
<accession>A0A9P6GS39</accession>
<feature type="transmembrane region" description="Helical" evidence="6">
    <location>
        <begin position="30"/>
        <end position="53"/>
    </location>
</feature>
<keyword evidence="4 6" id="KW-0472">Membrane</keyword>
<evidence type="ECO:0000313" key="7">
    <source>
        <dbReference type="EMBL" id="KAF9740534.1"/>
    </source>
</evidence>
<comment type="caution">
    <text evidence="7">The sequence shown here is derived from an EMBL/GenBank/DDBJ whole genome shotgun (WGS) entry which is preliminary data.</text>
</comment>
<dbReference type="EMBL" id="WJXW01000001">
    <property type="protein sequence ID" value="KAF9740534.1"/>
    <property type="molecule type" value="Genomic_DNA"/>
</dbReference>
<dbReference type="InterPro" id="IPR036259">
    <property type="entry name" value="MFS_trans_sf"/>
</dbReference>
<comment type="subcellular location">
    <subcellularLocation>
        <location evidence="1">Membrane</location>
        <topology evidence="1">Multi-pass membrane protein</topology>
    </subcellularLocation>
</comment>
<evidence type="ECO:0000256" key="4">
    <source>
        <dbReference type="ARBA" id="ARBA00023136"/>
    </source>
</evidence>
<feature type="non-terminal residue" evidence="7">
    <location>
        <position position="1"/>
    </location>
</feature>
<protein>
    <submittedName>
        <fullName evidence="7">MFS multidrug transporter</fullName>
    </submittedName>
</protein>
<keyword evidence="3 6" id="KW-1133">Transmembrane helix</keyword>
<sequence>EKAPAQAEADQVPEESEDGSQCLSGFKLGVLSLGLFLTTFLVGLDNTIIATAIPKITTVFNSLDDVGWLDLPFSLSLCEIGSIICAVATISPMFIVGRAVAGSGVAAPFSGDLTITGHSVR</sequence>
<evidence type="ECO:0000256" key="5">
    <source>
        <dbReference type="SAM" id="MobiDB-lite"/>
    </source>
</evidence>
<dbReference type="Gene3D" id="1.20.1250.20">
    <property type="entry name" value="MFS general substrate transporter like domains"/>
    <property type="match status" value="1"/>
</dbReference>
<evidence type="ECO:0000256" key="2">
    <source>
        <dbReference type="ARBA" id="ARBA00022692"/>
    </source>
</evidence>
<dbReference type="GO" id="GO:0022857">
    <property type="term" value="F:transmembrane transporter activity"/>
    <property type="evidence" value="ECO:0007669"/>
    <property type="project" value="TreeGrafter"/>
</dbReference>
<dbReference type="PANTHER" id="PTHR23501:SF198">
    <property type="entry name" value="AZOLE RESISTANCE PROTEIN 1-RELATED"/>
    <property type="match status" value="1"/>
</dbReference>
<evidence type="ECO:0000256" key="6">
    <source>
        <dbReference type="SAM" id="Phobius"/>
    </source>
</evidence>
<dbReference type="Proteomes" id="UP000756921">
    <property type="component" value="Unassembled WGS sequence"/>
</dbReference>
<feature type="transmembrane region" description="Helical" evidence="6">
    <location>
        <begin position="73"/>
        <end position="96"/>
    </location>
</feature>
<dbReference type="PANTHER" id="PTHR23501">
    <property type="entry name" value="MAJOR FACILITATOR SUPERFAMILY"/>
    <property type="match status" value="1"/>
</dbReference>
<organism evidence="7 8">
    <name type="scientific">Paraphaeosphaeria minitans</name>
    <dbReference type="NCBI Taxonomy" id="565426"/>
    <lineage>
        <taxon>Eukaryota</taxon>
        <taxon>Fungi</taxon>
        <taxon>Dikarya</taxon>
        <taxon>Ascomycota</taxon>
        <taxon>Pezizomycotina</taxon>
        <taxon>Dothideomycetes</taxon>
        <taxon>Pleosporomycetidae</taxon>
        <taxon>Pleosporales</taxon>
        <taxon>Massarineae</taxon>
        <taxon>Didymosphaeriaceae</taxon>
        <taxon>Paraphaeosphaeria</taxon>
    </lineage>
</organism>
<keyword evidence="2 6" id="KW-0812">Transmembrane</keyword>
<feature type="region of interest" description="Disordered" evidence="5">
    <location>
        <begin position="1"/>
        <end position="20"/>
    </location>
</feature>
<gene>
    <name evidence="7" type="ORF">PMIN01_00073</name>
</gene>
<evidence type="ECO:0000313" key="8">
    <source>
        <dbReference type="Proteomes" id="UP000756921"/>
    </source>
</evidence>
<dbReference type="GO" id="GO:0005886">
    <property type="term" value="C:plasma membrane"/>
    <property type="evidence" value="ECO:0007669"/>
    <property type="project" value="TreeGrafter"/>
</dbReference>
<evidence type="ECO:0000256" key="3">
    <source>
        <dbReference type="ARBA" id="ARBA00022989"/>
    </source>
</evidence>
<keyword evidence="8" id="KW-1185">Reference proteome</keyword>
<dbReference type="SUPFAM" id="SSF103473">
    <property type="entry name" value="MFS general substrate transporter"/>
    <property type="match status" value="1"/>
</dbReference>